<evidence type="ECO:0000259" key="7">
    <source>
        <dbReference type="Pfam" id="PF12698"/>
    </source>
</evidence>
<sequence>MNTWTIIYYTVLRNLRDYKVMAALTVSPIMLMLIIGSALDGEFSPKRVEAAKAGYLSEDKGAVSEQFAAYLQSDEIRGVLQVQEISKLEDGLRMVQSKEIDSLIHIPADASKGIAAGDASLINVYGGGGYSAVKPVVEAFVRMTNTSQAIVSLGTQIQLVENKSSIQDMPITTAGLIPRGIDYYAVATLFQSLLIGGVLGVLSMTRDTASYTSQRTVIAPVKRYELLIGRIAGNALTLFSAAVAVFLISKFAFQVNWNGNTALILVALFLFSVISVSLGILLFQLTNSLVITVLLMTGLMLIFTLASGGFSHQVSPLLEAIGWFTPSFHAQQTIFQSIYGGASSIVRSSGSPILYLIIYTAVVLSLIRITDRRRAG</sequence>
<evidence type="ECO:0000256" key="4">
    <source>
        <dbReference type="ARBA" id="ARBA00022989"/>
    </source>
</evidence>
<dbReference type="EMBL" id="CAKMMF010000007">
    <property type="protein sequence ID" value="CAH1201913.1"/>
    <property type="molecule type" value="Genomic_DNA"/>
</dbReference>
<feature type="transmembrane region" description="Helical" evidence="6">
    <location>
        <begin position="289"/>
        <end position="310"/>
    </location>
</feature>
<keyword evidence="3 6" id="KW-0812">Transmembrane</keyword>
<proteinExistence type="predicted"/>
<feature type="transmembrane region" description="Helical" evidence="6">
    <location>
        <begin position="261"/>
        <end position="282"/>
    </location>
</feature>
<organism evidence="8 9">
    <name type="scientific">Paenibacillus plantiphilus</name>
    <dbReference type="NCBI Taxonomy" id="2905650"/>
    <lineage>
        <taxon>Bacteria</taxon>
        <taxon>Bacillati</taxon>
        <taxon>Bacillota</taxon>
        <taxon>Bacilli</taxon>
        <taxon>Bacillales</taxon>
        <taxon>Paenibacillaceae</taxon>
        <taxon>Paenibacillus</taxon>
    </lineage>
</organism>
<dbReference type="InterPro" id="IPR013525">
    <property type="entry name" value="ABC2_TM"/>
</dbReference>
<evidence type="ECO:0000256" key="6">
    <source>
        <dbReference type="SAM" id="Phobius"/>
    </source>
</evidence>
<evidence type="ECO:0000256" key="3">
    <source>
        <dbReference type="ARBA" id="ARBA00022692"/>
    </source>
</evidence>
<feature type="transmembrane region" description="Helical" evidence="6">
    <location>
        <begin position="20"/>
        <end position="39"/>
    </location>
</feature>
<dbReference type="RefSeq" id="WP_236340105.1">
    <property type="nucleotide sequence ID" value="NZ_CAKMMF010000007.1"/>
</dbReference>
<gene>
    <name evidence="8" type="ORF">PAECIP111893_01768</name>
</gene>
<protein>
    <recommendedName>
        <fullName evidence="7">ABC-2 type transporter transmembrane domain-containing protein</fullName>
    </recommendedName>
</protein>
<keyword evidence="9" id="KW-1185">Reference proteome</keyword>
<evidence type="ECO:0000256" key="2">
    <source>
        <dbReference type="ARBA" id="ARBA00022475"/>
    </source>
</evidence>
<evidence type="ECO:0000313" key="8">
    <source>
        <dbReference type="EMBL" id="CAH1201913.1"/>
    </source>
</evidence>
<evidence type="ECO:0000256" key="5">
    <source>
        <dbReference type="ARBA" id="ARBA00023136"/>
    </source>
</evidence>
<feature type="transmembrane region" description="Helical" evidence="6">
    <location>
        <begin position="183"/>
        <end position="205"/>
    </location>
</feature>
<evidence type="ECO:0000256" key="1">
    <source>
        <dbReference type="ARBA" id="ARBA00004651"/>
    </source>
</evidence>
<feature type="transmembrane region" description="Helical" evidence="6">
    <location>
        <begin position="226"/>
        <end position="249"/>
    </location>
</feature>
<accession>A0ABM9C2Z2</accession>
<keyword evidence="4 6" id="KW-1133">Transmembrane helix</keyword>
<name>A0ABM9C2Z2_9BACL</name>
<feature type="domain" description="ABC-2 type transporter transmembrane" evidence="7">
    <location>
        <begin position="25"/>
        <end position="363"/>
    </location>
</feature>
<dbReference type="PANTHER" id="PTHR30294">
    <property type="entry name" value="MEMBRANE COMPONENT OF ABC TRANSPORTER YHHJ-RELATED"/>
    <property type="match status" value="1"/>
</dbReference>
<dbReference type="InterPro" id="IPR051449">
    <property type="entry name" value="ABC-2_transporter_component"/>
</dbReference>
<keyword evidence="2" id="KW-1003">Cell membrane</keyword>
<comment type="subcellular location">
    <subcellularLocation>
        <location evidence="1">Cell membrane</location>
        <topology evidence="1">Multi-pass membrane protein</topology>
    </subcellularLocation>
</comment>
<dbReference type="Pfam" id="PF12698">
    <property type="entry name" value="ABC2_membrane_3"/>
    <property type="match status" value="1"/>
</dbReference>
<dbReference type="Gene3D" id="3.40.1710.10">
    <property type="entry name" value="abc type-2 transporter like domain"/>
    <property type="match status" value="1"/>
</dbReference>
<dbReference type="PANTHER" id="PTHR30294:SF29">
    <property type="entry name" value="MULTIDRUG ABC TRANSPORTER PERMEASE YBHS-RELATED"/>
    <property type="match status" value="1"/>
</dbReference>
<evidence type="ECO:0000313" key="9">
    <source>
        <dbReference type="Proteomes" id="UP000838686"/>
    </source>
</evidence>
<feature type="transmembrane region" description="Helical" evidence="6">
    <location>
        <begin position="353"/>
        <end position="370"/>
    </location>
</feature>
<reference evidence="8" key="1">
    <citation type="submission" date="2022-01" db="EMBL/GenBank/DDBJ databases">
        <authorList>
            <person name="Criscuolo A."/>
        </authorList>
    </citation>
    <scope>NUCLEOTIDE SEQUENCE</scope>
    <source>
        <strain evidence="8">CIP111893</strain>
    </source>
</reference>
<dbReference type="Proteomes" id="UP000838686">
    <property type="component" value="Unassembled WGS sequence"/>
</dbReference>
<keyword evidence="5 6" id="KW-0472">Membrane</keyword>
<comment type="caution">
    <text evidence="8">The sequence shown here is derived from an EMBL/GenBank/DDBJ whole genome shotgun (WGS) entry which is preliminary data.</text>
</comment>